<accession>A0A1L1PMD8</accession>
<feature type="compositionally biased region" description="Basic and acidic residues" evidence="1">
    <location>
        <begin position="21"/>
        <end position="33"/>
    </location>
</feature>
<dbReference type="AlphaFoldDB" id="A0A1L1PMD8"/>
<dbReference type="EMBL" id="CCAE010000001">
    <property type="protein sequence ID" value="CDN85731.1"/>
    <property type="molecule type" value="Genomic_DNA"/>
</dbReference>
<evidence type="ECO:0000256" key="1">
    <source>
        <dbReference type="SAM" id="MobiDB-lite"/>
    </source>
</evidence>
<sequence>MQKNQVHSKHSPFLSSTSFLRYDRRAPEKKEPSAENATELEEAQASLDREAPDLPADLDAIVLTHWAEPNTPTQRSPLVDHLLAKVPEVRTQKDLDAFVQTALEFKQRPGMGELVERLVQHAENQSLILSGAIRSLPGDMRSLAIATLERAYPNPYSEHRLLSLGDRWGTNPRQYMEALLKPLRDNQKRPWPGQNLPAGYLPPGLLSALTHLEKPLQEASINQLKDMLDLLVTQCPEEAIQVALLPSLLKGIVSRFEQRARTGAPTLVLEPADESRDKAARIHGLLLWLCEPAHLAANAPCFIDGHLLQLKNRYAVESSEPTRQKQAAEHCLAGLRALLPHVESMEELAKIEALARSLPPGIDASDYMMDVIWTEIRWALGLPDESDDHHPTVNQLSNLLRILLVAPTAAAWLNTLEFRHAKYPVSDWVTQVLKRMTLTEWLSSSKTLMAAIDRQADSACNACAQNGHERELVKQLAAIVEGLSVPARQAVCDSLCQNMGVPCITLTGAPSNGLDPNGFNGAIPIANPTQDQGLSFSSEAMRLHWALRQTRTDRQVTYIEDYVTRLINGQHDYDKKKLLRQDLLTAIKEHITYLQQQLLVHKGMHFVLEENFDKDGNFFYAIRVLRSATTDLYGQ</sequence>
<evidence type="ECO:0000313" key="3">
    <source>
        <dbReference type="Proteomes" id="UP000028878"/>
    </source>
</evidence>
<protein>
    <submittedName>
        <fullName evidence="2">Uncharacterized protein</fullName>
    </submittedName>
</protein>
<proteinExistence type="predicted"/>
<organism evidence="2 3">
    <name type="scientific">Hydrogenophaga intermedia</name>
    <dbReference type="NCBI Taxonomy" id="65786"/>
    <lineage>
        <taxon>Bacteria</taxon>
        <taxon>Pseudomonadati</taxon>
        <taxon>Pseudomonadota</taxon>
        <taxon>Betaproteobacteria</taxon>
        <taxon>Burkholderiales</taxon>
        <taxon>Comamonadaceae</taxon>
        <taxon>Hydrogenophaga</taxon>
    </lineage>
</organism>
<reference evidence="3" key="1">
    <citation type="submission" date="2014-11" db="EMBL/GenBank/DDBJ databases">
        <title>Draft genome sequence of Hydrogenophaga intermedia S1.</title>
        <authorList>
            <person name="Gan H.M."/>
            <person name="Chew T.H."/>
            <person name="Stolz A."/>
        </authorList>
    </citation>
    <scope>NUCLEOTIDE SEQUENCE [LARGE SCALE GENOMIC DNA]</scope>
    <source>
        <strain evidence="3">S1</strain>
    </source>
</reference>
<name>A0A1L1PMD8_HYDIT</name>
<feature type="region of interest" description="Disordered" evidence="1">
    <location>
        <begin position="1"/>
        <end position="45"/>
    </location>
</feature>
<feature type="compositionally biased region" description="Basic residues" evidence="1">
    <location>
        <begin position="1"/>
        <end position="10"/>
    </location>
</feature>
<dbReference type="Proteomes" id="UP000028878">
    <property type="component" value="Unassembled WGS sequence"/>
</dbReference>
<keyword evidence="3" id="KW-1185">Reference proteome</keyword>
<evidence type="ECO:0000313" key="2">
    <source>
        <dbReference type="EMBL" id="CDN85731.1"/>
    </source>
</evidence>
<dbReference type="RefSeq" id="WP_009519977.1">
    <property type="nucleotide sequence ID" value="NZ_CCAE010000001.1"/>
</dbReference>
<gene>
    <name evidence="2" type="ORF">BN948_00122</name>
</gene>